<dbReference type="GO" id="GO:0004672">
    <property type="term" value="F:protein kinase activity"/>
    <property type="evidence" value="ECO:0007669"/>
    <property type="project" value="InterPro"/>
</dbReference>
<protein>
    <recommendedName>
        <fullName evidence="3">Protein kinase domain-containing protein</fullName>
    </recommendedName>
</protein>
<dbReference type="Pfam" id="PF07714">
    <property type="entry name" value="PK_Tyr_Ser-Thr"/>
    <property type="match status" value="1"/>
</dbReference>
<evidence type="ECO:0000259" key="3">
    <source>
        <dbReference type="PROSITE" id="PS50011"/>
    </source>
</evidence>
<dbReference type="Proteomes" id="UP000541444">
    <property type="component" value="Unassembled WGS sequence"/>
</dbReference>
<dbReference type="Gene3D" id="3.30.200.20">
    <property type="entry name" value="Phosphorylase Kinase, domain 1"/>
    <property type="match status" value="2"/>
</dbReference>
<feature type="transmembrane region" description="Helical" evidence="2">
    <location>
        <begin position="135"/>
        <end position="156"/>
    </location>
</feature>
<evidence type="ECO:0000256" key="1">
    <source>
        <dbReference type="ARBA" id="ARBA00022729"/>
    </source>
</evidence>
<dbReference type="SUPFAM" id="SSF56112">
    <property type="entry name" value="Protein kinase-like (PK-like)"/>
    <property type="match status" value="2"/>
</dbReference>
<keyword evidence="1" id="KW-0732">Signal</keyword>
<dbReference type="PANTHER" id="PTHR47976">
    <property type="entry name" value="G-TYPE LECTIN S-RECEPTOR-LIKE SERINE/THREONINE-PROTEIN KINASE SD2-5"/>
    <property type="match status" value="1"/>
</dbReference>
<evidence type="ECO:0000313" key="5">
    <source>
        <dbReference type="Proteomes" id="UP000541444"/>
    </source>
</evidence>
<gene>
    <name evidence="4" type="ORF">GIB67_041434</name>
</gene>
<keyword evidence="2" id="KW-1133">Transmembrane helix</keyword>
<dbReference type="OrthoDB" id="647973at2759"/>
<dbReference type="InterPro" id="IPR000719">
    <property type="entry name" value="Prot_kinase_dom"/>
</dbReference>
<keyword evidence="2" id="KW-0472">Membrane</keyword>
<feature type="transmembrane region" description="Helical" evidence="2">
    <location>
        <begin position="59"/>
        <end position="78"/>
    </location>
</feature>
<sequence>MAVDQHMDQNMMDSQRASSSSKWRILESIEIILGITMLLVIPGIGAHIASFYFDGLSKGIILYLFAFSITATIFSFMGRHFSKISEVQSTMDSPSGSKRQAQELIEVTIGFAILLVFLVFFVYLISYYYFDGLSKGIICLYAFGIIFGVFYIIGLLDENEVFFYKKSNNKRKVARVNRVFQYEDLKKATNNFGDKLGRGMLGAVYKGKLDNGTLVAVKSVRAEKLGKRVFQAEISALATVDHAHLVCLLGYGSHITETGGTFYIVYDLFSNGSLDNWIFPKAADPNAGFLSWKQRYRVAIEDGIDIYRRCSDGGNTQRQQQTFHDFLLEKLKQKKLVNLTDERLMAEGEVDDNEVTLLVYVALLCLQEDPKKRPADMGQVADILIERKVDDVTHIFKGVFQNKKYDNKKNVARFPRDFRHKELEIATNNFRDELGTGGYGPVFKGILNDGTLVIVERVKPAIYGEREFQVELAFMASIQHAHIVRFRGYCSHMRETGYIVAKYVAKALEYLHGQRICHLHIKPESVLLDGDFRAVVSDFGFSKLIRKDGSKVLTAISGAAVYMAPECSLGITSEKCDVFSYGVLLLDMFFGKRNVCLDDNGNRNDKQDGNSQEERFNFYKYMSQEVLSKGKISELIDKRLEMVNNREAHSLLKTALRCVDKNPMERPDMRGVFKILLSD</sequence>
<dbReference type="InterPro" id="IPR011009">
    <property type="entry name" value="Kinase-like_dom_sf"/>
</dbReference>
<dbReference type="GO" id="GO:0005524">
    <property type="term" value="F:ATP binding"/>
    <property type="evidence" value="ECO:0007669"/>
    <property type="project" value="InterPro"/>
</dbReference>
<feature type="domain" description="Protein kinase" evidence="3">
    <location>
        <begin position="190"/>
        <end position="679"/>
    </location>
</feature>
<dbReference type="Pfam" id="PF00069">
    <property type="entry name" value="Pkinase"/>
    <property type="match status" value="1"/>
</dbReference>
<evidence type="ECO:0000256" key="2">
    <source>
        <dbReference type="SAM" id="Phobius"/>
    </source>
</evidence>
<name>A0A7J7LRN7_9MAGN</name>
<proteinExistence type="predicted"/>
<dbReference type="AlphaFoldDB" id="A0A7J7LRN7"/>
<feature type="transmembrane region" description="Helical" evidence="2">
    <location>
        <begin position="31"/>
        <end position="53"/>
    </location>
</feature>
<feature type="transmembrane region" description="Helical" evidence="2">
    <location>
        <begin position="107"/>
        <end position="129"/>
    </location>
</feature>
<dbReference type="Gene3D" id="1.10.510.10">
    <property type="entry name" value="Transferase(Phosphotransferase) domain 1"/>
    <property type="match status" value="2"/>
</dbReference>
<evidence type="ECO:0000313" key="4">
    <source>
        <dbReference type="EMBL" id="KAF6145239.1"/>
    </source>
</evidence>
<dbReference type="PROSITE" id="PS50011">
    <property type="entry name" value="PROTEIN_KINASE_DOM"/>
    <property type="match status" value="1"/>
</dbReference>
<dbReference type="InterPro" id="IPR001245">
    <property type="entry name" value="Ser-Thr/Tyr_kinase_cat_dom"/>
</dbReference>
<reference evidence="4 5" key="1">
    <citation type="journal article" date="2020" name="IScience">
        <title>Genome Sequencing of the Endangered Kingdonia uniflora (Circaeasteraceae, Ranunculales) Reveals Potential Mechanisms of Evolutionary Specialization.</title>
        <authorList>
            <person name="Sun Y."/>
            <person name="Deng T."/>
            <person name="Zhang A."/>
            <person name="Moore M.J."/>
            <person name="Landis J.B."/>
            <person name="Lin N."/>
            <person name="Zhang H."/>
            <person name="Zhang X."/>
            <person name="Huang J."/>
            <person name="Zhang X."/>
            <person name="Sun H."/>
            <person name="Wang H."/>
        </authorList>
    </citation>
    <scope>NUCLEOTIDE SEQUENCE [LARGE SCALE GENOMIC DNA]</scope>
    <source>
        <strain evidence="4">TB1705</strain>
        <tissue evidence="4">Leaf</tissue>
    </source>
</reference>
<keyword evidence="5" id="KW-1185">Reference proteome</keyword>
<accession>A0A7J7LRN7</accession>
<comment type="caution">
    <text evidence="4">The sequence shown here is derived from an EMBL/GenBank/DDBJ whole genome shotgun (WGS) entry which is preliminary data.</text>
</comment>
<keyword evidence="2" id="KW-0812">Transmembrane</keyword>
<organism evidence="4 5">
    <name type="scientific">Kingdonia uniflora</name>
    <dbReference type="NCBI Taxonomy" id="39325"/>
    <lineage>
        <taxon>Eukaryota</taxon>
        <taxon>Viridiplantae</taxon>
        <taxon>Streptophyta</taxon>
        <taxon>Embryophyta</taxon>
        <taxon>Tracheophyta</taxon>
        <taxon>Spermatophyta</taxon>
        <taxon>Magnoliopsida</taxon>
        <taxon>Ranunculales</taxon>
        <taxon>Circaeasteraceae</taxon>
        <taxon>Kingdonia</taxon>
    </lineage>
</organism>
<dbReference type="EMBL" id="JACGCM010002082">
    <property type="protein sequence ID" value="KAF6145239.1"/>
    <property type="molecule type" value="Genomic_DNA"/>
</dbReference>
<dbReference type="InterPro" id="IPR051343">
    <property type="entry name" value="G-type_lectin_kinases/EP1-like"/>
</dbReference>